<comment type="subcellular location">
    <subcellularLocation>
        <location evidence="2 15">Cytoplasm</location>
    </subcellularLocation>
</comment>
<feature type="active site" evidence="15">
    <location>
        <position position="46"/>
    </location>
</feature>
<gene>
    <name evidence="15 18" type="primary">rnc</name>
    <name evidence="18" type="ORF">HYY65_14370</name>
</gene>
<dbReference type="InterPro" id="IPR011907">
    <property type="entry name" value="RNase_III"/>
</dbReference>
<evidence type="ECO:0000256" key="6">
    <source>
        <dbReference type="ARBA" id="ARBA00022552"/>
    </source>
</evidence>
<sequence>MEEFQRSLGYSFQDLSLLDRALTHKSFVNENGEPLADNERLEFLGDAVLELMVSDYFLKRFPDSAEGELSKLRAAVVRQSHLAKLARQVDLGSYLLLGKGEEQTGGRQKTSILADTLEAVLGAIYLDAGFESARGAFLNCFEGEINHVAHQKERRDFKSELQEYTQERLGCVPSYRVVRSYGPDHDKIFEVEVVVGEEIRAIGSGKSKKEAEQRAAKAVLEQFPSS</sequence>
<name>A0A932M264_UNCTE</name>
<dbReference type="Pfam" id="PF00035">
    <property type="entry name" value="dsrm"/>
    <property type="match status" value="1"/>
</dbReference>
<comment type="function">
    <text evidence="15">Digests double-stranded RNA. Involved in the processing of primary rRNA transcript to yield the immediate precursors to the large and small rRNAs (23S and 16S). Processes some mRNAs, and tRNAs when they are encoded in the rRNA operon. Processes pre-crRNA and tracrRNA of type II CRISPR loci if present in the organism.</text>
</comment>
<dbReference type="InterPro" id="IPR014720">
    <property type="entry name" value="dsRBD_dom"/>
</dbReference>
<keyword evidence="5 15" id="KW-0963">Cytoplasm</keyword>
<evidence type="ECO:0000259" key="17">
    <source>
        <dbReference type="PROSITE" id="PS50142"/>
    </source>
</evidence>
<evidence type="ECO:0000256" key="12">
    <source>
        <dbReference type="ARBA" id="ARBA00022801"/>
    </source>
</evidence>
<evidence type="ECO:0000313" key="19">
    <source>
        <dbReference type="Proteomes" id="UP000741360"/>
    </source>
</evidence>
<dbReference type="GO" id="GO:0005737">
    <property type="term" value="C:cytoplasm"/>
    <property type="evidence" value="ECO:0007669"/>
    <property type="project" value="UniProtKB-SubCell"/>
</dbReference>
<comment type="subunit">
    <text evidence="4 15">Homodimer.</text>
</comment>
<evidence type="ECO:0000256" key="14">
    <source>
        <dbReference type="ARBA" id="ARBA00022884"/>
    </source>
</evidence>
<evidence type="ECO:0000256" key="13">
    <source>
        <dbReference type="ARBA" id="ARBA00022842"/>
    </source>
</evidence>
<keyword evidence="10 15" id="KW-0479">Metal-binding</keyword>
<feature type="domain" description="DRBM" evidence="16">
    <location>
        <begin position="156"/>
        <end position="225"/>
    </location>
</feature>
<keyword evidence="8 15" id="KW-0819">tRNA processing</keyword>
<dbReference type="FunFam" id="1.10.1520.10:FF:000001">
    <property type="entry name" value="Ribonuclease 3"/>
    <property type="match status" value="1"/>
</dbReference>
<dbReference type="GO" id="GO:0019843">
    <property type="term" value="F:rRNA binding"/>
    <property type="evidence" value="ECO:0007669"/>
    <property type="project" value="UniProtKB-KW"/>
</dbReference>
<dbReference type="EC" id="3.1.26.3" evidence="15"/>
<feature type="binding site" evidence="15">
    <location>
        <position position="115"/>
    </location>
    <ligand>
        <name>Mg(2+)</name>
        <dbReference type="ChEBI" id="CHEBI:18420"/>
    </ligand>
</feature>
<dbReference type="AlphaFoldDB" id="A0A932M264"/>
<evidence type="ECO:0000256" key="3">
    <source>
        <dbReference type="ARBA" id="ARBA00010183"/>
    </source>
</evidence>
<evidence type="ECO:0000256" key="15">
    <source>
        <dbReference type="HAMAP-Rule" id="MF_00104"/>
    </source>
</evidence>
<dbReference type="PROSITE" id="PS00517">
    <property type="entry name" value="RNASE_3_1"/>
    <property type="match status" value="1"/>
</dbReference>
<comment type="caution">
    <text evidence="18">The sequence shown here is derived from an EMBL/GenBank/DDBJ whole genome shotgun (WGS) entry which is preliminary data.</text>
</comment>
<keyword evidence="9 15" id="KW-0540">Nuclease</keyword>
<keyword evidence="14 15" id="KW-0694">RNA-binding</keyword>
<comment type="cofactor">
    <cofactor evidence="15">
        <name>Mg(2+)</name>
        <dbReference type="ChEBI" id="CHEBI:18420"/>
    </cofactor>
</comment>
<feature type="binding site" evidence="15">
    <location>
        <position position="118"/>
    </location>
    <ligand>
        <name>Mg(2+)</name>
        <dbReference type="ChEBI" id="CHEBI:18420"/>
    </ligand>
</feature>
<dbReference type="PROSITE" id="PS50142">
    <property type="entry name" value="RNASE_3_2"/>
    <property type="match status" value="1"/>
</dbReference>
<dbReference type="GO" id="GO:0006364">
    <property type="term" value="P:rRNA processing"/>
    <property type="evidence" value="ECO:0007669"/>
    <property type="project" value="UniProtKB-UniRule"/>
</dbReference>
<dbReference type="CDD" id="cd00593">
    <property type="entry name" value="RIBOc"/>
    <property type="match status" value="1"/>
</dbReference>
<dbReference type="NCBIfam" id="TIGR02191">
    <property type="entry name" value="RNaseIII"/>
    <property type="match status" value="1"/>
</dbReference>
<dbReference type="GO" id="GO:0010468">
    <property type="term" value="P:regulation of gene expression"/>
    <property type="evidence" value="ECO:0007669"/>
    <property type="project" value="TreeGrafter"/>
</dbReference>
<dbReference type="GO" id="GO:0003725">
    <property type="term" value="F:double-stranded RNA binding"/>
    <property type="evidence" value="ECO:0007669"/>
    <property type="project" value="TreeGrafter"/>
</dbReference>
<comment type="catalytic activity">
    <reaction evidence="1 15">
        <text>Endonucleolytic cleavage to 5'-phosphomonoester.</text>
        <dbReference type="EC" id="3.1.26.3"/>
    </reaction>
</comment>
<evidence type="ECO:0000256" key="1">
    <source>
        <dbReference type="ARBA" id="ARBA00000109"/>
    </source>
</evidence>
<keyword evidence="12 15" id="KW-0378">Hydrolase</keyword>
<dbReference type="GO" id="GO:0008033">
    <property type="term" value="P:tRNA processing"/>
    <property type="evidence" value="ECO:0007669"/>
    <property type="project" value="UniProtKB-KW"/>
</dbReference>
<evidence type="ECO:0000256" key="9">
    <source>
        <dbReference type="ARBA" id="ARBA00022722"/>
    </source>
</evidence>
<dbReference type="HAMAP" id="MF_00104">
    <property type="entry name" value="RNase_III"/>
    <property type="match status" value="1"/>
</dbReference>
<dbReference type="SMART" id="SM00358">
    <property type="entry name" value="DSRM"/>
    <property type="match status" value="1"/>
</dbReference>
<evidence type="ECO:0000256" key="10">
    <source>
        <dbReference type="ARBA" id="ARBA00022723"/>
    </source>
</evidence>
<dbReference type="Gene3D" id="1.10.1520.10">
    <property type="entry name" value="Ribonuclease III domain"/>
    <property type="match status" value="1"/>
</dbReference>
<dbReference type="FunFam" id="3.30.160.20:FF:000003">
    <property type="entry name" value="Ribonuclease 3"/>
    <property type="match status" value="1"/>
</dbReference>
<keyword evidence="7 15" id="KW-0507">mRNA processing</keyword>
<dbReference type="SUPFAM" id="SSF54768">
    <property type="entry name" value="dsRNA-binding domain-like"/>
    <property type="match status" value="1"/>
</dbReference>
<dbReference type="PROSITE" id="PS50137">
    <property type="entry name" value="DS_RBD"/>
    <property type="match status" value="1"/>
</dbReference>
<keyword evidence="11 15" id="KW-0255">Endonuclease</keyword>
<dbReference type="Proteomes" id="UP000741360">
    <property type="component" value="Unassembled WGS sequence"/>
</dbReference>
<evidence type="ECO:0000256" key="4">
    <source>
        <dbReference type="ARBA" id="ARBA00011738"/>
    </source>
</evidence>
<organism evidence="18 19">
    <name type="scientific">Tectimicrobiota bacterium</name>
    <dbReference type="NCBI Taxonomy" id="2528274"/>
    <lineage>
        <taxon>Bacteria</taxon>
        <taxon>Pseudomonadati</taxon>
        <taxon>Nitrospinota/Tectimicrobiota group</taxon>
        <taxon>Candidatus Tectimicrobiota</taxon>
    </lineage>
</organism>
<evidence type="ECO:0000256" key="11">
    <source>
        <dbReference type="ARBA" id="ARBA00022759"/>
    </source>
</evidence>
<dbReference type="EMBL" id="JACPSX010000276">
    <property type="protein sequence ID" value="MBI3016210.1"/>
    <property type="molecule type" value="Genomic_DNA"/>
</dbReference>
<feature type="active site" evidence="15">
    <location>
        <position position="118"/>
    </location>
</feature>
<dbReference type="InterPro" id="IPR036389">
    <property type="entry name" value="RNase_III_sf"/>
</dbReference>
<dbReference type="SMART" id="SM00535">
    <property type="entry name" value="RIBOc"/>
    <property type="match status" value="1"/>
</dbReference>
<protein>
    <recommendedName>
        <fullName evidence="15">Ribonuclease 3</fullName>
        <ecNumber evidence="15">3.1.26.3</ecNumber>
    </recommendedName>
    <alternativeName>
        <fullName evidence="15">Ribonuclease III</fullName>
        <shortName evidence="15">RNase III</shortName>
    </alternativeName>
</protein>
<dbReference type="Pfam" id="PF14622">
    <property type="entry name" value="Ribonucleas_3_3"/>
    <property type="match status" value="1"/>
</dbReference>
<dbReference type="PANTHER" id="PTHR11207:SF0">
    <property type="entry name" value="RIBONUCLEASE 3"/>
    <property type="match status" value="1"/>
</dbReference>
<feature type="domain" description="RNase III" evidence="17">
    <location>
        <begin position="1"/>
        <end position="129"/>
    </location>
</feature>
<dbReference type="GO" id="GO:0006397">
    <property type="term" value="P:mRNA processing"/>
    <property type="evidence" value="ECO:0007669"/>
    <property type="project" value="UniProtKB-UniRule"/>
</dbReference>
<dbReference type="PANTHER" id="PTHR11207">
    <property type="entry name" value="RIBONUCLEASE III"/>
    <property type="match status" value="1"/>
</dbReference>
<accession>A0A932M264</accession>
<dbReference type="GO" id="GO:0042802">
    <property type="term" value="F:identical protein binding"/>
    <property type="evidence" value="ECO:0007669"/>
    <property type="project" value="UniProtKB-ARBA"/>
</dbReference>
<dbReference type="InterPro" id="IPR000999">
    <property type="entry name" value="RNase_III_dom"/>
</dbReference>
<proteinExistence type="inferred from homology"/>
<feature type="binding site" evidence="15">
    <location>
        <position position="42"/>
    </location>
    <ligand>
        <name>Mg(2+)</name>
        <dbReference type="ChEBI" id="CHEBI:18420"/>
    </ligand>
</feature>
<comment type="similarity">
    <text evidence="3">Belongs to the ribonuclease III family.</text>
</comment>
<evidence type="ECO:0000256" key="7">
    <source>
        <dbReference type="ARBA" id="ARBA00022664"/>
    </source>
</evidence>
<dbReference type="Gene3D" id="3.30.160.20">
    <property type="match status" value="1"/>
</dbReference>
<keyword evidence="13 15" id="KW-0460">Magnesium</keyword>
<reference evidence="18" key="1">
    <citation type="submission" date="2020-07" db="EMBL/GenBank/DDBJ databases">
        <title>Huge and variable diversity of episymbiotic CPR bacteria and DPANN archaea in groundwater ecosystems.</title>
        <authorList>
            <person name="He C.Y."/>
            <person name="Keren R."/>
            <person name="Whittaker M."/>
            <person name="Farag I.F."/>
            <person name="Doudna J."/>
            <person name="Cate J.H.D."/>
            <person name="Banfield J.F."/>
        </authorList>
    </citation>
    <scope>NUCLEOTIDE SEQUENCE</scope>
    <source>
        <strain evidence="18">NC_groundwater_717_Ag_S-0.2um_59_8</strain>
    </source>
</reference>
<evidence type="ECO:0000256" key="2">
    <source>
        <dbReference type="ARBA" id="ARBA00004496"/>
    </source>
</evidence>
<evidence type="ECO:0000259" key="16">
    <source>
        <dbReference type="PROSITE" id="PS50137"/>
    </source>
</evidence>
<dbReference type="GO" id="GO:0004525">
    <property type="term" value="F:ribonuclease III activity"/>
    <property type="evidence" value="ECO:0007669"/>
    <property type="project" value="UniProtKB-UniRule"/>
</dbReference>
<dbReference type="SUPFAM" id="SSF69065">
    <property type="entry name" value="RNase III domain-like"/>
    <property type="match status" value="1"/>
</dbReference>
<evidence type="ECO:0000313" key="18">
    <source>
        <dbReference type="EMBL" id="MBI3016210.1"/>
    </source>
</evidence>
<keyword evidence="6 15" id="KW-0698">rRNA processing</keyword>
<dbReference type="GO" id="GO:0046872">
    <property type="term" value="F:metal ion binding"/>
    <property type="evidence" value="ECO:0007669"/>
    <property type="project" value="UniProtKB-KW"/>
</dbReference>
<dbReference type="CDD" id="cd10845">
    <property type="entry name" value="DSRM_RNAse_III_family"/>
    <property type="match status" value="1"/>
</dbReference>
<evidence type="ECO:0000256" key="8">
    <source>
        <dbReference type="ARBA" id="ARBA00022694"/>
    </source>
</evidence>
<keyword evidence="15" id="KW-0699">rRNA-binding</keyword>
<evidence type="ECO:0000256" key="5">
    <source>
        <dbReference type="ARBA" id="ARBA00022490"/>
    </source>
</evidence>